<dbReference type="Proteomes" id="UP000014622">
    <property type="component" value="Unassembled WGS sequence"/>
</dbReference>
<reference evidence="1 2" key="1">
    <citation type="submission" date="2013-06" db="EMBL/GenBank/DDBJ databases">
        <authorList>
            <person name="Weinstock G."/>
            <person name="Sodergren E."/>
            <person name="Lobos E.A."/>
            <person name="Fulton L."/>
            <person name="Fulton R."/>
            <person name="Courtney L."/>
            <person name="Fronick C."/>
            <person name="O'Laughlin M."/>
            <person name="Godfrey J."/>
            <person name="Wilson R.M."/>
            <person name="Miner T."/>
            <person name="Farmer C."/>
            <person name="Delehaunty K."/>
            <person name="Cordes M."/>
            <person name="Minx P."/>
            <person name="Tomlinson C."/>
            <person name="Chen J."/>
            <person name="Wollam A."/>
            <person name="Pepin K.H."/>
            <person name="Bhonagiri V."/>
            <person name="Zhang X."/>
            <person name="Warren W."/>
            <person name="Mitreva M."/>
            <person name="Mardis E.R."/>
            <person name="Wilson R.K."/>
        </authorList>
    </citation>
    <scope>NUCLEOTIDE SEQUENCE [LARGE SCALE GENOMIC DNA]</scope>
    <source>
        <strain evidence="1 2">SD2A-2</strain>
    </source>
</reference>
<accession>A0AB73A8R7</accession>
<organism evidence="1 2">
    <name type="scientific">Enterococcus faecium SD2A-2</name>
    <dbReference type="NCBI Taxonomy" id="1244154"/>
    <lineage>
        <taxon>Bacteria</taxon>
        <taxon>Bacillati</taxon>
        <taxon>Bacillota</taxon>
        <taxon>Bacilli</taxon>
        <taxon>Lactobacillales</taxon>
        <taxon>Enterococcaceae</taxon>
        <taxon>Enterococcus</taxon>
    </lineage>
</organism>
<evidence type="ECO:0000313" key="1">
    <source>
        <dbReference type="EMBL" id="EPI10318.1"/>
    </source>
</evidence>
<name>A0AB73A8R7_ENTFC</name>
<evidence type="ECO:0000313" key="2">
    <source>
        <dbReference type="Proteomes" id="UP000014622"/>
    </source>
</evidence>
<gene>
    <name evidence="1" type="ORF">D356_02236</name>
</gene>
<dbReference type="AlphaFoldDB" id="A0AB73A8R7"/>
<proteinExistence type="predicted"/>
<sequence length="59" mass="6833">MTRILSQPLVCMGIDSLPCFLVKDWKNRKVTSKTNSIFLFSKINKQKSTQIECFFAIFS</sequence>
<dbReference type="EMBL" id="ATIT01000115">
    <property type="protein sequence ID" value="EPI10318.1"/>
    <property type="molecule type" value="Genomic_DNA"/>
</dbReference>
<comment type="caution">
    <text evidence="1">The sequence shown here is derived from an EMBL/GenBank/DDBJ whole genome shotgun (WGS) entry which is preliminary data.</text>
</comment>
<protein>
    <submittedName>
        <fullName evidence="1">Uncharacterized protein</fullName>
    </submittedName>
</protein>